<dbReference type="RefSeq" id="WP_133292804.1">
    <property type="nucleotide sequence ID" value="NZ_SMSJ01000127.1"/>
</dbReference>
<dbReference type="GO" id="GO:0016020">
    <property type="term" value="C:membrane"/>
    <property type="evidence" value="ECO:0007669"/>
    <property type="project" value="TreeGrafter"/>
</dbReference>
<dbReference type="OrthoDB" id="9799612at2"/>
<dbReference type="PANTHER" id="PTHR43798">
    <property type="entry name" value="MONOACYLGLYCEROL LIPASE"/>
    <property type="match status" value="1"/>
</dbReference>
<dbReference type="InterPro" id="IPR000073">
    <property type="entry name" value="AB_hydrolase_1"/>
</dbReference>
<dbReference type="PRINTS" id="PR00111">
    <property type="entry name" value="ABHYDROLASE"/>
</dbReference>
<evidence type="ECO:0000256" key="1">
    <source>
        <dbReference type="ARBA" id="ARBA00022801"/>
    </source>
</evidence>
<dbReference type="Gene3D" id="3.40.50.1820">
    <property type="entry name" value="alpha/beta hydrolase"/>
    <property type="match status" value="1"/>
</dbReference>
<dbReference type="InterPro" id="IPR050266">
    <property type="entry name" value="AB_hydrolase_sf"/>
</dbReference>
<keyword evidence="1 3" id="KW-0378">Hydrolase</keyword>
<proteinExistence type="predicted"/>
<name>A0A4R5Q6P2_9PROT</name>
<protein>
    <submittedName>
        <fullName evidence="3">Alpha/beta fold hydrolase</fullName>
    </submittedName>
</protein>
<gene>
    <name evidence="3" type="ORF">E2C06_32985</name>
</gene>
<dbReference type="InterPro" id="IPR029058">
    <property type="entry name" value="AB_hydrolase_fold"/>
</dbReference>
<dbReference type="AlphaFoldDB" id="A0A4R5Q6P2"/>
<accession>A0A4R5Q6P2</accession>
<dbReference type="Pfam" id="PF00561">
    <property type="entry name" value="Abhydrolase_1"/>
    <property type="match status" value="1"/>
</dbReference>
<evidence type="ECO:0000313" key="4">
    <source>
        <dbReference type="Proteomes" id="UP000295096"/>
    </source>
</evidence>
<evidence type="ECO:0000313" key="3">
    <source>
        <dbReference type="EMBL" id="TDH58366.1"/>
    </source>
</evidence>
<comment type="caution">
    <text evidence="3">The sequence shown here is derived from an EMBL/GenBank/DDBJ whole genome shotgun (WGS) entry which is preliminary data.</text>
</comment>
<dbReference type="PANTHER" id="PTHR43798:SF31">
    <property type="entry name" value="AB HYDROLASE SUPERFAMILY PROTEIN YCLE"/>
    <property type="match status" value="1"/>
</dbReference>
<sequence length="258" mass="28576">MREDFITVAGCRTLVQRGGKGPPLLWLHGAGGGGRWTPALARLAERYDVIAPELPGFGRSDTPDWFDTIHDVGFFVLDLLKALDLRGVHLVGASLGGWVAAEAAVRSTERLASLTLIGPAGLHMKGVPRPDTFLWTEEEATRALFHDQLLVDAMLAVVPDEAEIDRRLKNRFATARLAWSPRWHDPHLHKWLHRIDVPTLIVWGAEDRYLPQVYAQHWAGLIPGAEAVVVPDCGHSPQAEKAADFCGHLESFLERMGR</sequence>
<organism evidence="3 4">
    <name type="scientific">Dankookia rubra</name>
    <dbReference type="NCBI Taxonomy" id="1442381"/>
    <lineage>
        <taxon>Bacteria</taxon>
        <taxon>Pseudomonadati</taxon>
        <taxon>Pseudomonadota</taxon>
        <taxon>Alphaproteobacteria</taxon>
        <taxon>Acetobacterales</taxon>
        <taxon>Roseomonadaceae</taxon>
        <taxon>Dankookia</taxon>
    </lineage>
</organism>
<reference evidence="3 4" key="1">
    <citation type="journal article" date="2016" name="J. Microbiol.">
        <title>Dankookia rubra gen. nov., sp. nov., an alphaproteobacterium isolated from sediment of a shallow stream.</title>
        <authorList>
            <person name="Kim W.H."/>
            <person name="Kim D.H."/>
            <person name="Kang K."/>
            <person name="Ahn T.Y."/>
        </authorList>
    </citation>
    <scope>NUCLEOTIDE SEQUENCE [LARGE SCALE GENOMIC DNA]</scope>
    <source>
        <strain evidence="3 4">JCM30602</strain>
    </source>
</reference>
<dbReference type="GO" id="GO:0016787">
    <property type="term" value="F:hydrolase activity"/>
    <property type="evidence" value="ECO:0007669"/>
    <property type="project" value="UniProtKB-KW"/>
</dbReference>
<dbReference type="Proteomes" id="UP000295096">
    <property type="component" value="Unassembled WGS sequence"/>
</dbReference>
<dbReference type="EMBL" id="SMSJ01000127">
    <property type="protein sequence ID" value="TDH58366.1"/>
    <property type="molecule type" value="Genomic_DNA"/>
</dbReference>
<evidence type="ECO:0000259" key="2">
    <source>
        <dbReference type="Pfam" id="PF00561"/>
    </source>
</evidence>
<keyword evidence="4" id="KW-1185">Reference proteome</keyword>
<feature type="domain" description="AB hydrolase-1" evidence="2">
    <location>
        <begin position="22"/>
        <end position="241"/>
    </location>
</feature>
<dbReference type="SUPFAM" id="SSF53474">
    <property type="entry name" value="alpha/beta-Hydrolases"/>
    <property type="match status" value="1"/>
</dbReference>